<sequence length="125" mass="13453">MLKTKARVILYVVAAVLLIAGCSSSESSSSGMTVEVEGVDFAFEPSEVTIPQGEEVTLTLTNNGSIFHNLLIDNVETEEGQQDIVLEAEVNEEDSITFTATEAGTYEIYCDEVGHESMTGTLIVE</sequence>
<keyword evidence="3" id="KW-0732">Signal</keyword>
<proteinExistence type="predicted"/>
<feature type="domain" description="EfeO-type cupredoxin-like" evidence="4">
    <location>
        <begin position="13"/>
        <end position="124"/>
    </location>
</feature>
<dbReference type="PANTHER" id="PTHR38439">
    <property type="entry name" value="AURACYANIN-B"/>
    <property type="match status" value="1"/>
</dbReference>
<dbReference type="GO" id="GO:0046872">
    <property type="term" value="F:metal ion binding"/>
    <property type="evidence" value="ECO:0007669"/>
    <property type="project" value="UniProtKB-KW"/>
</dbReference>
<dbReference type="SUPFAM" id="SSF49503">
    <property type="entry name" value="Cupredoxins"/>
    <property type="match status" value="1"/>
</dbReference>
<dbReference type="PANTHER" id="PTHR38439:SF3">
    <property type="entry name" value="COPPER-RESISTANT CUPROPROTEIN COPI"/>
    <property type="match status" value="1"/>
</dbReference>
<comment type="caution">
    <text evidence="5">The sequence shown here is derived from an EMBL/GenBank/DDBJ whole genome shotgun (WGS) entry which is preliminary data.</text>
</comment>
<dbReference type="AlphaFoldDB" id="A0A940WQT8"/>
<feature type="chain" id="PRO_5037326905" evidence="3">
    <location>
        <begin position="26"/>
        <end position="125"/>
    </location>
</feature>
<dbReference type="InterPro" id="IPR050845">
    <property type="entry name" value="Cu-binding_ET"/>
</dbReference>
<dbReference type="EMBL" id="JAGKSQ010000001">
    <property type="protein sequence ID" value="MBP3950108.1"/>
    <property type="molecule type" value="Genomic_DNA"/>
</dbReference>
<evidence type="ECO:0000256" key="3">
    <source>
        <dbReference type="SAM" id="SignalP"/>
    </source>
</evidence>
<reference evidence="5" key="1">
    <citation type="submission" date="2021-03" db="EMBL/GenBank/DDBJ databases">
        <title>Bacillus suaedae sp. nov., isolated from Suaeda aralocaspica.</title>
        <authorList>
            <person name="Lei R.F.R."/>
        </authorList>
    </citation>
    <scope>NUCLEOTIDE SEQUENCE</scope>
    <source>
        <strain evidence="5">YZJH907-2</strain>
    </source>
</reference>
<evidence type="ECO:0000259" key="4">
    <source>
        <dbReference type="Pfam" id="PF13473"/>
    </source>
</evidence>
<name>A0A940WQT8_9BACI</name>
<keyword evidence="2" id="KW-0186">Copper</keyword>
<evidence type="ECO:0000256" key="1">
    <source>
        <dbReference type="ARBA" id="ARBA00022723"/>
    </source>
</evidence>
<gene>
    <name evidence="5" type="ORF">J7W16_03110</name>
</gene>
<feature type="signal peptide" evidence="3">
    <location>
        <begin position="1"/>
        <end position="25"/>
    </location>
</feature>
<evidence type="ECO:0000313" key="6">
    <source>
        <dbReference type="Proteomes" id="UP000678228"/>
    </source>
</evidence>
<evidence type="ECO:0000313" key="5">
    <source>
        <dbReference type="EMBL" id="MBP3950108.1"/>
    </source>
</evidence>
<keyword evidence="1" id="KW-0479">Metal-binding</keyword>
<dbReference type="Gene3D" id="2.60.40.420">
    <property type="entry name" value="Cupredoxins - blue copper proteins"/>
    <property type="match status" value="1"/>
</dbReference>
<accession>A0A940WQT8</accession>
<dbReference type="RefSeq" id="WP_210595721.1">
    <property type="nucleotide sequence ID" value="NZ_JAGKSQ010000001.1"/>
</dbReference>
<dbReference type="Proteomes" id="UP000678228">
    <property type="component" value="Unassembled WGS sequence"/>
</dbReference>
<dbReference type="PROSITE" id="PS51257">
    <property type="entry name" value="PROKAR_LIPOPROTEIN"/>
    <property type="match status" value="1"/>
</dbReference>
<dbReference type="Pfam" id="PF13473">
    <property type="entry name" value="Cupredoxin_1"/>
    <property type="match status" value="1"/>
</dbReference>
<organism evidence="5 6">
    <name type="scientific">Halalkalibacter suaedae</name>
    <dbReference type="NCBI Taxonomy" id="2822140"/>
    <lineage>
        <taxon>Bacteria</taxon>
        <taxon>Bacillati</taxon>
        <taxon>Bacillota</taxon>
        <taxon>Bacilli</taxon>
        <taxon>Bacillales</taxon>
        <taxon>Bacillaceae</taxon>
        <taxon>Halalkalibacter</taxon>
    </lineage>
</organism>
<protein>
    <submittedName>
        <fullName evidence="5">Cupredoxin domain-containing protein</fullName>
    </submittedName>
</protein>
<evidence type="ECO:0000256" key="2">
    <source>
        <dbReference type="ARBA" id="ARBA00023008"/>
    </source>
</evidence>
<dbReference type="InterPro" id="IPR008972">
    <property type="entry name" value="Cupredoxin"/>
</dbReference>
<keyword evidence="6" id="KW-1185">Reference proteome</keyword>
<dbReference type="InterPro" id="IPR028096">
    <property type="entry name" value="EfeO_Cupredoxin"/>
</dbReference>